<dbReference type="EMBL" id="CM010636">
    <property type="protein sequence ID" value="RID47732.1"/>
    <property type="molecule type" value="Genomic_DNA"/>
</dbReference>
<accession>A0A397Y2A9</accession>
<dbReference type="AlphaFoldDB" id="A0A397Y2A9"/>
<reference evidence="1 2" key="1">
    <citation type="submission" date="2018-06" db="EMBL/GenBank/DDBJ databases">
        <title>WGS assembly of Brassica rapa FPsc.</title>
        <authorList>
            <person name="Bowman J."/>
            <person name="Kohchi T."/>
            <person name="Yamato K."/>
            <person name="Jenkins J."/>
            <person name="Shu S."/>
            <person name="Ishizaki K."/>
            <person name="Yamaoka S."/>
            <person name="Nishihama R."/>
            <person name="Nakamura Y."/>
            <person name="Berger F."/>
            <person name="Adam C."/>
            <person name="Aki S."/>
            <person name="Althoff F."/>
            <person name="Araki T."/>
            <person name="Arteaga-Vazquez M."/>
            <person name="Balasubrmanian S."/>
            <person name="Bauer D."/>
            <person name="Boehm C."/>
            <person name="Briginshaw L."/>
            <person name="Caballero-Perez J."/>
            <person name="Catarino B."/>
            <person name="Chen F."/>
            <person name="Chiyoda S."/>
            <person name="Chovatia M."/>
            <person name="Davies K."/>
            <person name="Delmans M."/>
            <person name="Demura T."/>
            <person name="Dierschke T."/>
            <person name="Dolan L."/>
            <person name="Dorantes-Acosta A."/>
            <person name="Eklund D."/>
            <person name="Florent S."/>
            <person name="Flores-Sandoval E."/>
            <person name="Fujiyama A."/>
            <person name="Fukuzawa H."/>
            <person name="Galik B."/>
            <person name="Grimanelli D."/>
            <person name="Grimwood J."/>
            <person name="Grossniklaus U."/>
            <person name="Hamada T."/>
            <person name="Haseloff J."/>
            <person name="Hetherington A."/>
            <person name="Higo A."/>
            <person name="Hirakawa Y."/>
            <person name="Hundley H."/>
            <person name="Ikeda Y."/>
            <person name="Inoue K."/>
            <person name="Inoue S."/>
            <person name="Ishida S."/>
            <person name="Jia Q."/>
            <person name="Kakita M."/>
            <person name="Kanazawa T."/>
            <person name="Kawai Y."/>
            <person name="Kawashima T."/>
            <person name="Kennedy M."/>
            <person name="Kinose K."/>
            <person name="Kinoshita T."/>
            <person name="Kohara Y."/>
            <person name="Koide E."/>
            <person name="Komatsu K."/>
            <person name="Kopischke S."/>
            <person name="Kubo M."/>
            <person name="Kyozuka J."/>
            <person name="Lagercrantz U."/>
            <person name="Lin S."/>
            <person name="Lindquist E."/>
            <person name="Lipzen A."/>
            <person name="Lu C."/>
            <person name="Luna E."/>
            <person name="Martienssen R."/>
            <person name="Minamino N."/>
            <person name="Mizutani M."/>
            <person name="Mizutani M."/>
            <person name="Mochizuki N."/>
            <person name="Monte I."/>
            <person name="Mosher R."/>
            <person name="Nagasaki H."/>
            <person name="Nakagami H."/>
            <person name="Naramoto S."/>
            <person name="Nishitani K."/>
            <person name="Ohtani M."/>
            <person name="Okamoto T."/>
            <person name="Okumura M."/>
            <person name="Phillips J."/>
            <person name="Pollak B."/>
            <person name="Reinders A."/>
            <person name="Roevekamp M."/>
            <person name="Sano R."/>
            <person name="Sawa S."/>
            <person name="Schmid M."/>
            <person name="Shirakawa M."/>
            <person name="Solano R."/>
            <person name="Spunde A."/>
            <person name="Suetsugu N."/>
            <person name="Sugano S."/>
            <person name="Sugiyama A."/>
            <person name="Sun R."/>
            <person name="Suzuki Y."/>
            <person name="Takenaka M."/>
            <person name="Takezawa D."/>
            <person name="Tomogane H."/>
            <person name="Tsuzuki M."/>
            <person name="Ueda T."/>
            <person name="Umeda M."/>
            <person name="Ward J."/>
            <person name="Watanabe Y."/>
            <person name="Yazaki K."/>
            <person name="Yokoyama R."/>
            <person name="Yoshitake Y."/>
            <person name="Yotsui I."/>
            <person name="Zachgo S."/>
            <person name="Schmutz J."/>
        </authorList>
    </citation>
    <scope>NUCLEOTIDE SEQUENCE [LARGE SCALE GENOMIC DNA]</scope>
    <source>
        <strain evidence="2">cv. B-3</strain>
    </source>
</reference>
<evidence type="ECO:0000313" key="1">
    <source>
        <dbReference type="EMBL" id="RID47732.1"/>
    </source>
</evidence>
<proteinExistence type="predicted"/>
<protein>
    <submittedName>
        <fullName evidence="1">Uncharacterized protein</fullName>
    </submittedName>
</protein>
<dbReference type="AntiFam" id="ANF00011">
    <property type="entry name" value="tRNA translation"/>
</dbReference>
<organism evidence="1 2">
    <name type="scientific">Brassica campestris</name>
    <name type="common">Field mustard</name>
    <dbReference type="NCBI Taxonomy" id="3711"/>
    <lineage>
        <taxon>Eukaryota</taxon>
        <taxon>Viridiplantae</taxon>
        <taxon>Streptophyta</taxon>
        <taxon>Embryophyta</taxon>
        <taxon>Tracheophyta</taxon>
        <taxon>Spermatophyta</taxon>
        <taxon>Magnoliopsida</taxon>
        <taxon>eudicotyledons</taxon>
        <taxon>Gunneridae</taxon>
        <taxon>Pentapetalae</taxon>
        <taxon>rosids</taxon>
        <taxon>malvids</taxon>
        <taxon>Brassicales</taxon>
        <taxon>Brassicaceae</taxon>
        <taxon>Brassiceae</taxon>
        <taxon>Brassica</taxon>
    </lineage>
</organism>
<gene>
    <name evidence="1" type="ORF">BRARA_I04304</name>
</gene>
<name>A0A397Y2A9_BRACM</name>
<sequence length="77" mass="8693">MMFAFTLPSIITRSCMLEPSNTIVDKNHCGERGSNTRPSDLQSDALPTELSPQFVISVNYFYLSIPLLLRKPFESIL</sequence>
<dbReference type="Proteomes" id="UP000264353">
    <property type="component" value="Chromosome A9"/>
</dbReference>
<evidence type="ECO:0000313" key="2">
    <source>
        <dbReference type="Proteomes" id="UP000264353"/>
    </source>
</evidence>